<feature type="domain" description="Transposase IS200-like" evidence="1">
    <location>
        <begin position="6"/>
        <end position="122"/>
    </location>
</feature>
<proteinExistence type="predicted"/>
<dbReference type="GO" id="GO:0006313">
    <property type="term" value="P:DNA transposition"/>
    <property type="evidence" value="ECO:0007669"/>
    <property type="project" value="InterPro"/>
</dbReference>
<dbReference type="Proteomes" id="UP000319383">
    <property type="component" value="Chromosome"/>
</dbReference>
<dbReference type="Gene3D" id="3.30.70.1290">
    <property type="entry name" value="Transposase IS200-like"/>
    <property type="match status" value="1"/>
</dbReference>
<dbReference type="SMART" id="SM01321">
    <property type="entry name" value="Y1_Tnp"/>
    <property type="match status" value="1"/>
</dbReference>
<dbReference type="KEGG" id="sdyn:Mal52_50270"/>
<dbReference type="Pfam" id="PF01797">
    <property type="entry name" value="Y1_Tnp"/>
    <property type="match status" value="1"/>
</dbReference>
<dbReference type="InterPro" id="IPR036515">
    <property type="entry name" value="Transposase_17_sf"/>
</dbReference>
<dbReference type="PANTHER" id="PTHR33360:SF2">
    <property type="entry name" value="TRANSPOSASE FOR INSERTION SEQUENCE ELEMENT IS200"/>
    <property type="match status" value="1"/>
</dbReference>
<organism evidence="2 3">
    <name type="scientific">Symmachiella dynata</name>
    <dbReference type="NCBI Taxonomy" id="2527995"/>
    <lineage>
        <taxon>Bacteria</taxon>
        <taxon>Pseudomonadati</taxon>
        <taxon>Planctomycetota</taxon>
        <taxon>Planctomycetia</taxon>
        <taxon>Planctomycetales</taxon>
        <taxon>Planctomycetaceae</taxon>
        <taxon>Symmachiella</taxon>
    </lineage>
</organism>
<dbReference type="GO" id="GO:0003677">
    <property type="term" value="F:DNA binding"/>
    <property type="evidence" value="ECO:0007669"/>
    <property type="project" value="InterPro"/>
</dbReference>
<dbReference type="RefSeq" id="WP_145379010.1">
    <property type="nucleotide sequence ID" value="NZ_CP036276.1"/>
</dbReference>
<sequence length="141" mass="16206">MSRNFYSEINLHIVWHTKQSRPLLSLEIETATHAFLRKRLVDSEGVYVHEIGGTENHVHICLTVLPTVLVSELIGQLKGASAHEMNQNQPTRDKVLQWQSGYGVVSFGTKDLPWVREYIRNQKQHHAAGSVHERLERMTQD</sequence>
<evidence type="ECO:0000259" key="1">
    <source>
        <dbReference type="SMART" id="SM01321"/>
    </source>
</evidence>
<dbReference type="EMBL" id="CP036276">
    <property type="protein sequence ID" value="QDU46506.1"/>
    <property type="molecule type" value="Genomic_DNA"/>
</dbReference>
<dbReference type="InterPro" id="IPR002686">
    <property type="entry name" value="Transposase_17"/>
</dbReference>
<accession>A0A517ZVP9</accession>
<dbReference type="NCBIfam" id="NF033573">
    <property type="entry name" value="transpos_IS200"/>
    <property type="match status" value="1"/>
</dbReference>
<evidence type="ECO:0000313" key="3">
    <source>
        <dbReference type="Proteomes" id="UP000319383"/>
    </source>
</evidence>
<keyword evidence="3" id="KW-1185">Reference proteome</keyword>
<evidence type="ECO:0000313" key="2">
    <source>
        <dbReference type="EMBL" id="QDU46506.1"/>
    </source>
</evidence>
<dbReference type="PANTHER" id="PTHR33360">
    <property type="entry name" value="TRANSPOSASE FOR INSERTION SEQUENCE ELEMENT IS200"/>
    <property type="match status" value="1"/>
</dbReference>
<protein>
    <submittedName>
        <fullName evidence="2">Transposase IS200 like protein</fullName>
    </submittedName>
</protein>
<dbReference type="GO" id="GO:0004803">
    <property type="term" value="F:transposase activity"/>
    <property type="evidence" value="ECO:0007669"/>
    <property type="project" value="InterPro"/>
</dbReference>
<gene>
    <name evidence="2" type="ORF">Mal52_50270</name>
</gene>
<reference evidence="2 3" key="1">
    <citation type="submission" date="2019-02" db="EMBL/GenBank/DDBJ databases">
        <title>Deep-cultivation of Planctomycetes and their phenomic and genomic characterization uncovers novel biology.</title>
        <authorList>
            <person name="Wiegand S."/>
            <person name="Jogler M."/>
            <person name="Boedeker C."/>
            <person name="Pinto D."/>
            <person name="Vollmers J."/>
            <person name="Rivas-Marin E."/>
            <person name="Kohn T."/>
            <person name="Peeters S.H."/>
            <person name="Heuer A."/>
            <person name="Rast P."/>
            <person name="Oberbeckmann S."/>
            <person name="Bunk B."/>
            <person name="Jeske O."/>
            <person name="Meyerdierks A."/>
            <person name="Storesund J.E."/>
            <person name="Kallscheuer N."/>
            <person name="Luecker S."/>
            <person name="Lage O.M."/>
            <person name="Pohl T."/>
            <person name="Merkel B.J."/>
            <person name="Hornburger P."/>
            <person name="Mueller R.-W."/>
            <person name="Bruemmer F."/>
            <person name="Labrenz M."/>
            <person name="Spormann A.M."/>
            <person name="Op den Camp H."/>
            <person name="Overmann J."/>
            <person name="Amann R."/>
            <person name="Jetten M.S.M."/>
            <person name="Mascher T."/>
            <person name="Medema M.H."/>
            <person name="Devos D.P."/>
            <person name="Kaster A.-K."/>
            <person name="Ovreas L."/>
            <person name="Rohde M."/>
            <person name="Galperin M.Y."/>
            <person name="Jogler C."/>
        </authorList>
    </citation>
    <scope>NUCLEOTIDE SEQUENCE [LARGE SCALE GENOMIC DNA]</scope>
    <source>
        <strain evidence="2 3">Mal52</strain>
    </source>
</reference>
<dbReference type="AlphaFoldDB" id="A0A517ZVP9"/>
<name>A0A517ZVP9_9PLAN</name>
<dbReference type="SUPFAM" id="SSF143422">
    <property type="entry name" value="Transposase IS200-like"/>
    <property type="match status" value="1"/>
</dbReference>